<evidence type="ECO:0000256" key="10">
    <source>
        <dbReference type="ARBA" id="ARBA00023002"/>
    </source>
</evidence>
<evidence type="ECO:0000256" key="3">
    <source>
        <dbReference type="ARBA" id="ARBA00008207"/>
    </source>
</evidence>
<evidence type="ECO:0000256" key="18">
    <source>
        <dbReference type="SAM" id="MobiDB-lite"/>
    </source>
</evidence>
<evidence type="ECO:0000256" key="12">
    <source>
        <dbReference type="ARBA" id="ARBA00023014"/>
    </source>
</evidence>
<evidence type="ECO:0000256" key="2">
    <source>
        <dbReference type="ARBA" id="ARBA00004691"/>
    </source>
</evidence>
<accession>A0A9D2SJ27</accession>
<comment type="caution">
    <text evidence="19">The sequence shown here is derived from an EMBL/GenBank/DDBJ whole genome shotgun (WGS) entry which is preliminary data.</text>
</comment>
<dbReference type="Proteomes" id="UP000823910">
    <property type="component" value="Unassembled WGS sequence"/>
</dbReference>
<dbReference type="GO" id="GO:0052693">
    <property type="term" value="F:epoxyqueuosine reductase activity"/>
    <property type="evidence" value="ECO:0007669"/>
    <property type="project" value="UniProtKB-UniRule"/>
</dbReference>
<evidence type="ECO:0000313" key="19">
    <source>
        <dbReference type="EMBL" id="HJC06863.1"/>
    </source>
</evidence>
<evidence type="ECO:0000256" key="1">
    <source>
        <dbReference type="ARBA" id="ARBA00002268"/>
    </source>
</evidence>
<dbReference type="AlphaFoldDB" id="A0A9D2SJ27"/>
<feature type="region of interest" description="Disordered" evidence="18">
    <location>
        <begin position="215"/>
        <end position="250"/>
    </location>
</feature>
<keyword evidence="7 17" id="KW-0819">tRNA processing</keyword>
<evidence type="ECO:0000256" key="16">
    <source>
        <dbReference type="ARBA" id="ARBA00047415"/>
    </source>
</evidence>
<dbReference type="GO" id="GO:0046872">
    <property type="term" value="F:metal ion binding"/>
    <property type="evidence" value="ECO:0007669"/>
    <property type="project" value="UniProtKB-KW"/>
</dbReference>
<organism evidence="19 20">
    <name type="scientific">Candidatus Enterocloster excrementipullorum</name>
    <dbReference type="NCBI Taxonomy" id="2838559"/>
    <lineage>
        <taxon>Bacteria</taxon>
        <taxon>Bacillati</taxon>
        <taxon>Bacillota</taxon>
        <taxon>Clostridia</taxon>
        <taxon>Lachnospirales</taxon>
        <taxon>Lachnospiraceae</taxon>
        <taxon>Enterocloster</taxon>
    </lineage>
</organism>
<evidence type="ECO:0000256" key="17">
    <source>
        <dbReference type="HAMAP-Rule" id="MF_02089"/>
    </source>
</evidence>
<keyword evidence="11 17" id="KW-0408">Iron</keyword>
<keyword evidence="14 17" id="KW-0676">Redox-active center</keyword>
<feature type="binding site" evidence="17">
    <location>
        <position position="43"/>
    </location>
    <ligand>
        <name>[4Fe-4S] cluster</name>
        <dbReference type="ChEBI" id="CHEBI:49883"/>
    </ligand>
</feature>
<sequence length="250" mass="29080">MEDKNKTPGASARKVNYQKILDKLLEELSREGRRPSLLLHSCCAPCSSYVLEYLSEYFDITVFYYNPNIYPREEYAERVREQQRLIGAMHLAHPVHFLEGAYEPRRFYEMAEGYEACPEGGERCFKCYRLRLEEAARAAKDGGFDYFTTTLSISPLKNAGKLNEIGLELSEEWGVPYLTSDFKKKNGYKRSVELSEVYGLYRQDYCGCVFSRAEAQKRRENSDPRTGTSCRRPEEADDEKRRSEWRSEAV</sequence>
<keyword evidence="6 17" id="KW-0004">4Fe-4S</keyword>
<dbReference type="InterPro" id="IPR003828">
    <property type="entry name" value="QueH"/>
</dbReference>
<evidence type="ECO:0000256" key="9">
    <source>
        <dbReference type="ARBA" id="ARBA00022785"/>
    </source>
</evidence>
<gene>
    <name evidence="17" type="primary">queH</name>
    <name evidence="19" type="ORF">H9704_12045</name>
</gene>
<keyword evidence="8 17" id="KW-0479">Metal-binding</keyword>
<feature type="binding site" evidence="17">
    <location>
        <position position="124"/>
    </location>
    <ligand>
        <name>[4Fe-4S] cluster</name>
        <dbReference type="ChEBI" id="CHEBI:49883"/>
    </ligand>
</feature>
<keyword evidence="12 17" id="KW-0411">Iron-sulfur</keyword>
<comment type="function">
    <text evidence="1 17">Catalyzes the conversion of epoxyqueuosine (oQ) to queuosine (Q), which is a hypermodified base found in the wobble positions of tRNA(Asp), tRNA(Asn), tRNA(His) and tRNA(Tyr).</text>
</comment>
<feature type="binding site" evidence="17">
    <location>
        <position position="42"/>
    </location>
    <ligand>
        <name>[4Fe-4S] cluster</name>
        <dbReference type="ChEBI" id="CHEBI:49883"/>
    </ligand>
</feature>
<evidence type="ECO:0000256" key="14">
    <source>
        <dbReference type="ARBA" id="ARBA00023284"/>
    </source>
</evidence>
<dbReference type="HAMAP" id="MF_02089">
    <property type="entry name" value="QueH"/>
    <property type="match status" value="1"/>
</dbReference>
<evidence type="ECO:0000313" key="20">
    <source>
        <dbReference type="Proteomes" id="UP000823910"/>
    </source>
</evidence>
<dbReference type="Pfam" id="PF02677">
    <property type="entry name" value="QueH"/>
    <property type="match status" value="1"/>
</dbReference>
<feature type="compositionally biased region" description="Basic and acidic residues" evidence="18">
    <location>
        <begin position="231"/>
        <end position="250"/>
    </location>
</feature>
<protein>
    <recommendedName>
        <fullName evidence="5 17">Epoxyqueuosine reductase QueH</fullName>
        <ecNumber evidence="4 17">1.17.99.6</ecNumber>
    </recommendedName>
    <alternativeName>
        <fullName evidence="15 17">Queuosine biosynthesis protein QueH</fullName>
    </alternativeName>
</protein>
<dbReference type="PANTHER" id="PTHR36701">
    <property type="entry name" value="EPOXYQUEUOSINE REDUCTASE QUEH"/>
    <property type="match status" value="1"/>
</dbReference>
<reference evidence="19" key="2">
    <citation type="submission" date="2021-04" db="EMBL/GenBank/DDBJ databases">
        <authorList>
            <person name="Gilroy R."/>
        </authorList>
    </citation>
    <scope>NUCLEOTIDE SEQUENCE</scope>
    <source>
        <strain evidence="19">CHK180-15479</strain>
    </source>
</reference>
<evidence type="ECO:0000256" key="4">
    <source>
        <dbReference type="ARBA" id="ARBA00012622"/>
    </source>
</evidence>
<feature type="disulfide bond" description="Redox-active" evidence="17">
    <location>
        <begin position="206"/>
        <end position="208"/>
    </location>
</feature>
<dbReference type="PANTHER" id="PTHR36701:SF1">
    <property type="entry name" value="EPOXYQUEUOSINE REDUCTASE QUEH"/>
    <property type="match status" value="1"/>
</dbReference>
<name>A0A9D2SJ27_9FIRM</name>
<evidence type="ECO:0000256" key="8">
    <source>
        <dbReference type="ARBA" id="ARBA00022723"/>
    </source>
</evidence>
<dbReference type="EC" id="1.17.99.6" evidence="4 17"/>
<dbReference type="GO" id="GO:0008616">
    <property type="term" value="P:tRNA queuosine(34) biosynthetic process"/>
    <property type="evidence" value="ECO:0007669"/>
    <property type="project" value="UniProtKB-UniRule"/>
</dbReference>
<keyword evidence="13 17" id="KW-1015">Disulfide bond</keyword>
<proteinExistence type="inferred from homology"/>
<evidence type="ECO:0000256" key="5">
    <source>
        <dbReference type="ARBA" id="ARBA00016895"/>
    </source>
</evidence>
<comment type="similarity">
    <text evidence="3 17">Belongs to the QueH family.</text>
</comment>
<evidence type="ECO:0000256" key="11">
    <source>
        <dbReference type="ARBA" id="ARBA00023004"/>
    </source>
</evidence>
<evidence type="ECO:0000256" key="15">
    <source>
        <dbReference type="ARBA" id="ARBA00031446"/>
    </source>
</evidence>
<dbReference type="EMBL" id="DWWT01000064">
    <property type="protein sequence ID" value="HJC06863.1"/>
    <property type="molecule type" value="Genomic_DNA"/>
</dbReference>
<keyword evidence="10 17" id="KW-0560">Oxidoreductase</keyword>
<keyword evidence="9 17" id="KW-0671">Queuosine biosynthesis</keyword>
<dbReference type="GO" id="GO:0051539">
    <property type="term" value="F:4 iron, 4 sulfur cluster binding"/>
    <property type="evidence" value="ECO:0007669"/>
    <property type="project" value="UniProtKB-UniRule"/>
</dbReference>
<evidence type="ECO:0000256" key="13">
    <source>
        <dbReference type="ARBA" id="ARBA00023157"/>
    </source>
</evidence>
<evidence type="ECO:0000256" key="7">
    <source>
        <dbReference type="ARBA" id="ARBA00022694"/>
    </source>
</evidence>
<evidence type="ECO:0000256" key="6">
    <source>
        <dbReference type="ARBA" id="ARBA00022485"/>
    </source>
</evidence>
<reference evidence="19" key="1">
    <citation type="journal article" date="2021" name="PeerJ">
        <title>Extensive microbial diversity within the chicken gut microbiome revealed by metagenomics and culture.</title>
        <authorList>
            <person name="Gilroy R."/>
            <person name="Ravi A."/>
            <person name="Getino M."/>
            <person name="Pursley I."/>
            <person name="Horton D.L."/>
            <person name="Alikhan N.F."/>
            <person name="Baker D."/>
            <person name="Gharbi K."/>
            <person name="Hall N."/>
            <person name="Watson M."/>
            <person name="Adriaenssens E.M."/>
            <person name="Foster-Nyarko E."/>
            <person name="Jarju S."/>
            <person name="Secka A."/>
            <person name="Antonio M."/>
            <person name="Oren A."/>
            <person name="Chaudhuri R.R."/>
            <person name="La Ragione R."/>
            <person name="Hildebrand F."/>
            <person name="Pallen M.J."/>
        </authorList>
    </citation>
    <scope>NUCLEOTIDE SEQUENCE</scope>
    <source>
        <strain evidence="19">CHK180-15479</strain>
    </source>
</reference>
<feature type="binding site" evidence="17">
    <location>
        <position position="127"/>
    </location>
    <ligand>
        <name>[4Fe-4S] cluster</name>
        <dbReference type="ChEBI" id="CHEBI:49883"/>
    </ligand>
</feature>
<comment type="catalytic activity">
    <reaction evidence="16 17">
        <text>epoxyqueuosine(34) in tRNA + AH2 = queuosine(34) in tRNA + A + H2O</text>
        <dbReference type="Rhea" id="RHEA:32159"/>
        <dbReference type="Rhea" id="RHEA-COMP:18571"/>
        <dbReference type="Rhea" id="RHEA-COMP:18582"/>
        <dbReference type="ChEBI" id="CHEBI:13193"/>
        <dbReference type="ChEBI" id="CHEBI:15377"/>
        <dbReference type="ChEBI" id="CHEBI:17499"/>
        <dbReference type="ChEBI" id="CHEBI:194431"/>
        <dbReference type="ChEBI" id="CHEBI:194443"/>
        <dbReference type="EC" id="1.17.99.6"/>
    </reaction>
</comment>
<comment type="pathway">
    <text evidence="2 17">tRNA modification; tRNA-queuosine biosynthesis.</text>
</comment>